<evidence type="ECO:0000313" key="1">
    <source>
        <dbReference type="EMBL" id="HEC06646.1"/>
    </source>
</evidence>
<dbReference type="Proteomes" id="UP000886339">
    <property type="component" value="Unassembled WGS sequence"/>
</dbReference>
<dbReference type="EMBL" id="DRLF01000257">
    <property type="protein sequence ID" value="HEC06646.1"/>
    <property type="molecule type" value="Genomic_DNA"/>
</dbReference>
<evidence type="ECO:0008006" key="2">
    <source>
        <dbReference type="Google" id="ProtNLM"/>
    </source>
</evidence>
<name>A0A831RVR3_9GAMM</name>
<protein>
    <recommendedName>
        <fullName evidence="2">DUF1565 domain-containing protein</fullName>
    </recommendedName>
</protein>
<comment type="caution">
    <text evidence="1">The sequence shown here is derived from an EMBL/GenBank/DDBJ whole genome shotgun (WGS) entry which is preliminary data.</text>
</comment>
<dbReference type="SUPFAM" id="SSF51126">
    <property type="entry name" value="Pectin lyase-like"/>
    <property type="match status" value="1"/>
</dbReference>
<accession>A0A831RVR3</accession>
<reference evidence="1" key="1">
    <citation type="journal article" date="2020" name="mSystems">
        <title>Genome- and Community-Level Interaction Insights into Carbon Utilization and Element Cycling Functions of Hydrothermarchaeota in Hydrothermal Sediment.</title>
        <authorList>
            <person name="Zhou Z."/>
            <person name="Liu Y."/>
            <person name="Xu W."/>
            <person name="Pan J."/>
            <person name="Luo Z.H."/>
            <person name="Li M."/>
        </authorList>
    </citation>
    <scope>NUCLEOTIDE SEQUENCE [LARGE SCALE GENOMIC DNA]</scope>
    <source>
        <strain evidence="1">HyVt-458</strain>
    </source>
</reference>
<proteinExistence type="predicted"/>
<gene>
    <name evidence="1" type="ORF">ENJ12_07330</name>
</gene>
<organism evidence="1">
    <name type="scientific">Thiolapillus brandeum</name>
    <dbReference type="NCBI Taxonomy" id="1076588"/>
    <lineage>
        <taxon>Bacteria</taxon>
        <taxon>Pseudomonadati</taxon>
        <taxon>Pseudomonadota</taxon>
        <taxon>Gammaproteobacteria</taxon>
        <taxon>Chromatiales</taxon>
        <taxon>Sedimenticolaceae</taxon>
        <taxon>Thiolapillus</taxon>
    </lineage>
</organism>
<feature type="non-terminal residue" evidence="1">
    <location>
        <position position="380"/>
    </location>
</feature>
<dbReference type="AlphaFoldDB" id="A0A831RVR3"/>
<sequence>MTSAAMGQGIVGLNVAGEVRFPDVNNVPPQTAPLCISTSSGFLGVCAQVSGMANIAWVAPQGGDYTSPIQALNEVNSWCGVPSNGNRCLVSIAPGWYDLGSQQLVMKPFVDIQGSGWNMTILSGARGASTVVDAALVKGSMSSVLSHLTVLNNGIAGQAWTTGYAGENISAGSDVAPDLDHVTIKVGGDATTSMGIYLKNVADARLERVWLEIDGNNHCRGFMAENSEYGAIVNRLHVHTTNNCDSAVGVFLRSVEINVLNSRIDATASGSLTAYGVIIEEIDPGERFSLVKDSEISGENAGTGNAIGAEFRGNGSGGILNSVVGSEAAAGSGYGVHFTSTAAKARVVYSAMNGSTASVNDEAAQTNCKGNLDADLNDVG</sequence>
<dbReference type="InterPro" id="IPR011050">
    <property type="entry name" value="Pectin_lyase_fold/virulence"/>
</dbReference>